<sequence>MRKTNGVMRDINATGALGLGLVVTGAYIFQFVLHELPCPLCMLQRLGMLGAAFGLLMNVRFGLRPSHYAMAILSALFGAAVSVRQILLHIVPMAGQPTGYGTPLFGLHVYTWAFLIFIVTIIAAAVLLLYNRQFRDSRVLPLTRYHQFVYWFIIVLAAANALTTLLQCGVLPCPDNPTEYLIF</sequence>
<feature type="transmembrane region" description="Helical" evidence="5">
    <location>
        <begin position="68"/>
        <end position="87"/>
    </location>
</feature>
<evidence type="ECO:0000313" key="7">
    <source>
        <dbReference type="Proteomes" id="UP000679126"/>
    </source>
</evidence>
<gene>
    <name evidence="6" type="ORF">J7I43_14265</name>
</gene>
<proteinExistence type="predicted"/>
<evidence type="ECO:0000256" key="2">
    <source>
        <dbReference type="ARBA" id="ARBA00022692"/>
    </source>
</evidence>
<dbReference type="InterPro" id="IPR023380">
    <property type="entry name" value="DsbB-like_sf"/>
</dbReference>
<reference evidence="7" key="1">
    <citation type="submission" date="2021-03" db="EMBL/GenBank/DDBJ databases">
        <title>Assistant Professor.</title>
        <authorList>
            <person name="Huq M.A."/>
        </authorList>
    </citation>
    <scope>NUCLEOTIDE SEQUENCE [LARGE SCALE GENOMIC DNA]</scope>
    <source>
        <strain evidence="7">MAH-28</strain>
    </source>
</reference>
<evidence type="ECO:0000256" key="4">
    <source>
        <dbReference type="ARBA" id="ARBA00023136"/>
    </source>
</evidence>
<dbReference type="Proteomes" id="UP000679126">
    <property type="component" value="Unassembled WGS sequence"/>
</dbReference>
<dbReference type="Pfam" id="PF02600">
    <property type="entry name" value="DsbB"/>
    <property type="match status" value="1"/>
</dbReference>
<evidence type="ECO:0000256" key="1">
    <source>
        <dbReference type="ARBA" id="ARBA00004141"/>
    </source>
</evidence>
<evidence type="ECO:0000256" key="3">
    <source>
        <dbReference type="ARBA" id="ARBA00022989"/>
    </source>
</evidence>
<protein>
    <submittedName>
        <fullName evidence="6">Disulfide bond formation protein B</fullName>
    </submittedName>
</protein>
<dbReference type="SUPFAM" id="SSF158442">
    <property type="entry name" value="DsbB-like"/>
    <property type="match status" value="1"/>
</dbReference>
<dbReference type="RefSeq" id="WP_209146352.1">
    <property type="nucleotide sequence ID" value="NZ_JAGHKP010000002.1"/>
</dbReference>
<feature type="transmembrane region" description="Helical" evidence="5">
    <location>
        <begin position="42"/>
        <end position="61"/>
    </location>
</feature>
<keyword evidence="7" id="KW-1185">Reference proteome</keyword>
<name>A0ABS3YFD7_9BACT</name>
<accession>A0ABS3YFD7</accession>
<feature type="transmembrane region" description="Helical" evidence="5">
    <location>
        <begin position="12"/>
        <end position="30"/>
    </location>
</feature>
<feature type="transmembrane region" description="Helical" evidence="5">
    <location>
        <begin position="107"/>
        <end position="128"/>
    </location>
</feature>
<dbReference type="InterPro" id="IPR003752">
    <property type="entry name" value="DiS_bond_form_DsbB/BdbC"/>
</dbReference>
<organism evidence="6 7">
    <name type="scientific">Chitinophaga chungangae</name>
    <dbReference type="NCBI Taxonomy" id="2821488"/>
    <lineage>
        <taxon>Bacteria</taxon>
        <taxon>Pseudomonadati</taxon>
        <taxon>Bacteroidota</taxon>
        <taxon>Chitinophagia</taxon>
        <taxon>Chitinophagales</taxon>
        <taxon>Chitinophagaceae</taxon>
        <taxon>Chitinophaga</taxon>
    </lineage>
</organism>
<evidence type="ECO:0000313" key="6">
    <source>
        <dbReference type="EMBL" id="MBO9153388.1"/>
    </source>
</evidence>
<dbReference type="EMBL" id="JAGHKP010000002">
    <property type="protein sequence ID" value="MBO9153388.1"/>
    <property type="molecule type" value="Genomic_DNA"/>
</dbReference>
<comment type="caution">
    <text evidence="6">The sequence shown here is derived from an EMBL/GenBank/DDBJ whole genome shotgun (WGS) entry which is preliminary data.</text>
</comment>
<feature type="transmembrane region" description="Helical" evidence="5">
    <location>
        <begin position="148"/>
        <end position="166"/>
    </location>
</feature>
<keyword evidence="4 5" id="KW-0472">Membrane</keyword>
<keyword evidence="2 5" id="KW-0812">Transmembrane</keyword>
<keyword evidence="3 5" id="KW-1133">Transmembrane helix</keyword>
<evidence type="ECO:0000256" key="5">
    <source>
        <dbReference type="SAM" id="Phobius"/>
    </source>
</evidence>
<dbReference type="Gene3D" id="1.20.1550.10">
    <property type="entry name" value="DsbB-like"/>
    <property type="match status" value="1"/>
</dbReference>
<comment type="subcellular location">
    <subcellularLocation>
        <location evidence="1">Membrane</location>
        <topology evidence="1">Multi-pass membrane protein</topology>
    </subcellularLocation>
</comment>